<dbReference type="InterPro" id="IPR044898">
    <property type="entry name" value="CDI_dom_sf"/>
</dbReference>
<feature type="region of interest" description="Disordered" evidence="6">
    <location>
        <begin position="36"/>
        <end position="105"/>
    </location>
</feature>
<dbReference type="GO" id="GO:0004861">
    <property type="term" value="F:cyclin-dependent protein serine/threonine kinase inhibitor activity"/>
    <property type="evidence" value="ECO:0007669"/>
    <property type="project" value="UniProtKB-UniRule"/>
</dbReference>
<evidence type="ECO:0000256" key="3">
    <source>
        <dbReference type="ARBA" id="ARBA00023013"/>
    </source>
</evidence>
<dbReference type="InterPro" id="IPR003175">
    <property type="entry name" value="CDI_dom"/>
</dbReference>
<evidence type="ECO:0000313" key="8">
    <source>
        <dbReference type="EMBL" id="CAH9073610.1"/>
    </source>
</evidence>
<feature type="compositionally biased region" description="Basic and acidic residues" evidence="6">
    <location>
        <begin position="90"/>
        <end position="101"/>
    </location>
</feature>
<keyword evidence="3 5" id="KW-0649">Protein kinase inhibitor</keyword>
<dbReference type="Pfam" id="PF02234">
    <property type="entry name" value="CDI"/>
    <property type="match status" value="1"/>
</dbReference>
<evidence type="ECO:0000256" key="5">
    <source>
        <dbReference type="PIRNR" id="PIRNR017811"/>
    </source>
</evidence>
<name>A0A9P1E2H2_CUSEU</name>
<keyword evidence="9" id="KW-1185">Reference proteome</keyword>
<dbReference type="PIRSF" id="PIRSF017811">
    <property type="entry name" value="CDK_inhib_pln"/>
    <property type="match status" value="1"/>
</dbReference>
<dbReference type="OrthoDB" id="6373236at2759"/>
<evidence type="ECO:0000256" key="6">
    <source>
        <dbReference type="SAM" id="MobiDB-lite"/>
    </source>
</evidence>
<dbReference type="GO" id="GO:0051726">
    <property type="term" value="P:regulation of cell cycle"/>
    <property type="evidence" value="ECO:0007669"/>
    <property type="project" value="InterPro"/>
</dbReference>
<evidence type="ECO:0000259" key="7">
    <source>
        <dbReference type="Pfam" id="PF02234"/>
    </source>
</evidence>
<dbReference type="Proteomes" id="UP001152484">
    <property type="component" value="Unassembled WGS sequence"/>
</dbReference>
<dbReference type="InterPro" id="IPR044275">
    <property type="entry name" value="KRP"/>
</dbReference>
<dbReference type="EMBL" id="CAMAPE010000008">
    <property type="protein sequence ID" value="CAH9073610.1"/>
    <property type="molecule type" value="Genomic_DNA"/>
</dbReference>
<proteinExistence type="inferred from homology"/>
<dbReference type="GO" id="GO:0005654">
    <property type="term" value="C:nucleoplasm"/>
    <property type="evidence" value="ECO:0007669"/>
    <property type="project" value="UniProtKB-SubCell"/>
</dbReference>
<dbReference type="AlphaFoldDB" id="A0A9P1E2H2"/>
<accession>A0A9P1E2H2</accession>
<keyword evidence="4" id="KW-0131">Cell cycle</keyword>
<feature type="domain" description="Cyclin-dependent kinase inhibitor" evidence="7">
    <location>
        <begin position="170"/>
        <end position="209"/>
    </location>
</feature>
<organism evidence="8 9">
    <name type="scientific">Cuscuta europaea</name>
    <name type="common">European dodder</name>
    <dbReference type="NCBI Taxonomy" id="41803"/>
    <lineage>
        <taxon>Eukaryota</taxon>
        <taxon>Viridiplantae</taxon>
        <taxon>Streptophyta</taxon>
        <taxon>Embryophyta</taxon>
        <taxon>Tracheophyta</taxon>
        <taxon>Spermatophyta</taxon>
        <taxon>Magnoliopsida</taxon>
        <taxon>eudicotyledons</taxon>
        <taxon>Gunneridae</taxon>
        <taxon>Pentapetalae</taxon>
        <taxon>asterids</taxon>
        <taxon>lamiids</taxon>
        <taxon>Solanales</taxon>
        <taxon>Convolvulaceae</taxon>
        <taxon>Cuscuteae</taxon>
        <taxon>Cuscuta</taxon>
        <taxon>Cuscuta subgen. Cuscuta</taxon>
    </lineage>
</organism>
<comment type="subcellular location">
    <subcellularLocation>
        <location evidence="1">Nucleus</location>
        <location evidence="1">Nucleoplasm</location>
    </subcellularLocation>
</comment>
<comment type="similarity">
    <text evidence="2 5">Belongs to the CDI family. ICK/KRP subfamily.</text>
</comment>
<dbReference type="PANTHER" id="PTHR46776">
    <property type="entry name" value="CYCLIN-DEPENDENT KINASE INHIBITOR 4-RELATED"/>
    <property type="match status" value="1"/>
</dbReference>
<evidence type="ECO:0000256" key="4">
    <source>
        <dbReference type="ARBA" id="ARBA00023306"/>
    </source>
</evidence>
<evidence type="ECO:0000256" key="1">
    <source>
        <dbReference type="ARBA" id="ARBA00004642"/>
    </source>
</evidence>
<protein>
    <recommendedName>
        <fullName evidence="5">Cyclin-dependent kinase inhibitor</fullName>
    </recommendedName>
</protein>
<dbReference type="Gene3D" id="4.10.365.10">
    <property type="entry name" value="p27"/>
    <property type="match status" value="1"/>
</dbReference>
<evidence type="ECO:0000256" key="2">
    <source>
        <dbReference type="ARBA" id="ARBA00010274"/>
    </source>
</evidence>
<reference evidence="8" key="1">
    <citation type="submission" date="2022-07" db="EMBL/GenBank/DDBJ databases">
        <authorList>
            <person name="Macas J."/>
            <person name="Novak P."/>
            <person name="Neumann P."/>
        </authorList>
    </citation>
    <scope>NUCLEOTIDE SEQUENCE</scope>
</reference>
<evidence type="ECO:0000313" key="9">
    <source>
        <dbReference type="Proteomes" id="UP001152484"/>
    </source>
</evidence>
<sequence>MGKYMREAKIAGDVAVMELSQTTIGVRTRARTLELQRRQSASLPPNLDSGYLQLRSRRLEKPPTLPVNTKKSPKRNQNSGSKPVSSAQDLDSHHSDADSSSRVRVNSGSVKCDSYNLSLGTTSYGIDIVDTEPRDRETTPCSFVSEEQDLNALGSVTGWANMSYLPSIGEMDEFFIHSEQKQQTLFIDKYNFDIANDMPLPGRYDWVRVSQ</sequence>
<gene>
    <name evidence="8" type="ORF">CEURO_LOCUS4876</name>
</gene>
<feature type="compositionally biased region" description="Polar residues" evidence="6">
    <location>
        <begin position="66"/>
        <end position="84"/>
    </location>
</feature>
<comment type="caution">
    <text evidence="8">The sequence shown here is derived from an EMBL/GenBank/DDBJ whole genome shotgun (WGS) entry which is preliminary data.</text>
</comment>